<evidence type="ECO:0000313" key="1">
    <source>
        <dbReference type="EMBL" id="RIJ44990.1"/>
    </source>
</evidence>
<comment type="caution">
    <text evidence="1">The sequence shown here is derived from an EMBL/GenBank/DDBJ whole genome shotgun (WGS) entry which is preliminary data.</text>
</comment>
<dbReference type="Proteomes" id="UP000265926">
    <property type="component" value="Unassembled WGS sequence"/>
</dbReference>
<accession>A0A399SMU5</accession>
<dbReference type="EMBL" id="QWGR01000081">
    <property type="protein sequence ID" value="RIJ44990.1"/>
    <property type="molecule type" value="Genomic_DNA"/>
</dbReference>
<protein>
    <submittedName>
        <fullName evidence="1">Uncharacterized protein</fullName>
    </submittedName>
</protein>
<keyword evidence="2" id="KW-1185">Reference proteome</keyword>
<dbReference type="AlphaFoldDB" id="A0A399SMU5"/>
<sequence>MRIGGEDVGLDLVVDRRAGVEGQGLGGERLHADVLPGDAVAAGLARVGGGAGRQRGAGAGRHRLAGGVGREIVEIGRGDGEVADGAVLVDHLAGDVD</sequence>
<reference evidence="1 2" key="1">
    <citation type="submission" date="2018-08" db="EMBL/GenBank/DDBJ databases">
        <title>Pallidiluteibacterium maritimus gen. nov., sp. nov., isolated from coastal sediment.</title>
        <authorList>
            <person name="Zhou L.Y."/>
        </authorList>
    </citation>
    <scope>NUCLEOTIDE SEQUENCE [LARGE SCALE GENOMIC DNA]</scope>
    <source>
        <strain evidence="1 2">XSD2</strain>
    </source>
</reference>
<feature type="non-terminal residue" evidence="1">
    <location>
        <position position="97"/>
    </location>
</feature>
<evidence type="ECO:0000313" key="2">
    <source>
        <dbReference type="Proteomes" id="UP000265926"/>
    </source>
</evidence>
<name>A0A399SMU5_9BACT</name>
<proteinExistence type="predicted"/>
<organism evidence="1 2">
    <name type="scientific">Maribellus luteus</name>
    <dbReference type="NCBI Taxonomy" id="2305463"/>
    <lineage>
        <taxon>Bacteria</taxon>
        <taxon>Pseudomonadati</taxon>
        <taxon>Bacteroidota</taxon>
        <taxon>Bacteroidia</taxon>
        <taxon>Marinilabiliales</taxon>
        <taxon>Prolixibacteraceae</taxon>
        <taxon>Maribellus</taxon>
    </lineage>
</organism>
<gene>
    <name evidence="1" type="ORF">D1614_23850</name>
</gene>